<keyword evidence="2" id="KW-1185">Reference proteome</keyword>
<organism evidence="1 2">
    <name type="scientific">Edwardsiella hoshinae</name>
    <dbReference type="NCBI Taxonomy" id="93378"/>
    <lineage>
        <taxon>Bacteria</taxon>
        <taxon>Pseudomonadati</taxon>
        <taxon>Pseudomonadota</taxon>
        <taxon>Gammaproteobacteria</taxon>
        <taxon>Enterobacterales</taxon>
        <taxon>Hafniaceae</taxon>
        <taxon>Edwardsiella</taxon>
    </lineage>
</organism>
<evidence type="ECO:0000313" key="2">
    <source>
        <dbReference type="Proteomes" id="UP000175893"/>
    </source>
</evidence>
<dbReference type="EMBL" id="CP016043">
    <property type="protein sequence ID" value="AOV96951.1"/>
    <property type="molecule type" value="Genomic_DNA"/>
</dbReference>
<reference evidence="1 2" key="1">
    <citation type="submission" date="2016-06" db="EMBL/GenBank/DDBJ databases">
        <title>Complete genome sequence of Edwardsiella hoshinae ATCC 35051.</title>
        <authorList>
            <person name="Reichley S.R."/>
            <person name="Waldbieser G.C."/>
            <person name="Lawrence M.L."/>
            <person name="Griffin M.J."/>
        </authorList>
    </citation>
    <scope>NUCLEOTIDE SEQUENCE [LARGE SCALE GENOMIC DNA]</scope>
    <source>
        <strain evidence="1 2">ATCC 35051</strain>
    </source>
</reference>
<protein>
    <submittedName>
        <fullName evidence="1">Uncharacterized protein</fullName>
    </submittedName>
</protein>
<gene>
    <name evidence="1" type="ORF">A9798_08245</name>
</gene>
<evidence type="ECO:0000313" key="1">
    <source>
        <dbReference type="EMBL" id="AOV96951.1"/>
    </source>
</evidence>
<sequence>MPYGRRHFHARESEAHAWHCRKYRAYTEFAPFAVLMPIRAMMAVTLVTCLSLRRCRWLIIDVGDRFGTHTQRAAGLRATQRPPSLYGGDRPLSVTLGEIWNQIRGITHEISPSALIFGVKINRHGAMLGLICVLLTEFGL</sequence>
<dbReference type="Proteomes" id="UP000175893">
    <property type="component" value="Chromosome"/>
</dbReference>
<accession>A0ABN4SZH4</accession>
<name>A0ABN4SZH4_9GAMM</name>
<proteinExistence type="predicted"/>